<keyword evidence="3" id="KW-1185">Reference proteome</keyword>
<dbReference type="EMBL" id="KZ824477">
    <property type="protein sequence ID" value="RAK96291.1"/>
    <property type="molecule type" value="Genomic_DNA"/>
</dbReference>
<accession>A0A395GLA2</accession>
<evidence type="ECO:0000313" key="3">
    <source>
        <dbReference type="Proteomes" id="UP000249402"/>
    </source>
</evidence>
<evidence type="ECO:0000256" key="1">
    <source>
        <dbReference type="SAM" id="SignalP"/>
    </source>
</evidence>
<dbReference type="RefSeq" id="XP_025570619.1">
    <property type="nucleotide sequence ID" value="XM_025721050.1"/>
</dbReference>
<reference evidence="2 3" key="1">
    <citation type="submission" date="2018-02" db="EMBL/GenBank/DDBJ databases">
        <title>The genomes of Aspergillus section Nigri reveals drivers in fungal speciation.</title>
        <authorList>
            <consortium name="DOE Joint Genome Institute"/>
            <person name="Vesth T.C."/>
            <person name="Nybo J."/>
            <person name="Theobald S."/>
            <person name="Brandl J."/>
            <person name="Frisvad J.C."/>
            <person name="Nielsen K.F."/>
            <person name="Lyhne E.K."/>
            <person name="Kogle M.E."/>
            <person name="Kuo A."/>
            <person name="Riley R."/>
            <person name="Clum A."/>
            <person name="Nolan M."/>
            <person name="Lipzen A."/>
            <person name="Salamov A."/>
            <person name="Henrissat B."/>
            <person name="Wiebenga A."/>
            <person name="De vries R.P."/>
            <person name="Grigoriev I.V."/>
            <person name="Mortensen U.H."/>
            <person name="Andersen M.R."/>
            <person name="Baker S.E."/>
        </authorList>
    </citation>
    <scope>NUCLEOTIDE SEQUENCE [LARGE SCALE GENOMIC DNA]</scope>
    <source>
        <strain evidence="2 3">CBS 121593</strain>
    </source>
</reference>
<name>A0A395GLA2_9EURO</name>
<proteinExistence type="predicted"/>
<feature type="chain" id="PRO_5017379281" evidence="1">
    <location>
        <begin position="21"/>
        <end position="292"/>
    </location>
</feature>
<sequence length="292" mass="31102">MKSPWKALLLVAAGLPSGHAVSLATTGAAVSEITVTSTMAEAVTNTYSSTVPVMTTVTSCTPASYAVAMNSCHGTVWSANNAYWRELCAASLTGGSSGFTRAGDPATASIYFEFTGCTAVEINSHSNEYYLFSGEYTIFSHSSDWVLERYTTDPCVVTEAASILTDTWYATSTIESTITYTSTISLAESSTAVPSTSKFQRCAIILCGTSFFLVICSQSIATSLIGRVLPVVVESTTTAIVTPFIQLFHPEKLNAATPVVSINSCILKSLPDWILIRVIHSLLLFPGVTHRP</sequence>
<feature type="signal peptide" evidence="1">
    <location>
        <begin position="1"/>
        <end position="20"/>
    </location>
</feature>
<organism evidence="2 3">
    <name type="scientific">Aspergillus ibericus CBS 121593</name>
    <dbReference type="NCBI Taxonomy" id="1448316"/>
    <lineage>
        <taxon>Eukaryota</taxon>
        <taxon>Fungi</taxon>
        <taxon>Dikarya</taxon>
        <taxon>Ascomycota</taxon>
        <taxon>Pezizomycotina</taxon>
        <taxon>Eurotiomycetes</taxon>
        <taxon>Eurotiomycetidae</taxon>
        <taxon>Eurotiales</taxon>
        <taxon>Aspergillaceae</taxon>
        <taxon>Aspergillus</taxon>
        <taxon>Aspergillus subgen. Circumdati</taxon>
    </lineage>
</organism>
<dbReference type="Proteomes" id="UP000249402">
    <property type="component" value="Unassembled WGS sequence"/>
</dbReference>
<evidence type="ECO:0000313" key="2">
    <source>
        <dbReference type="EMBL" id="RAK96291.1"/>
    </source>
</evidence>
<protein>
    <submittedName>
        <fullName evidence="2">Uncharacterized protein</fullName>
    </submittedName>
</protein>
<keyword evidence="1" id="KW-0732">Signal</keyword>
<dbReference type="AlphaFoldDB" id="A0A395GLA2"/>
<dbReference type="OrthoDB" id="3923593at2759"/>
<dbReference type="VEuPathDB" id="FungiDB:BO80DRAFT_438657"/>
<dbReference type="GeneID" id="37225915"/>
<gene>
    <name evidence="2" type="ORF">BO80DRAFT_438657</name>
</gene>